<reference evidence="5" key="1">
    <citation type="submission" date="2016-04" db="EMBL/GenBank/DDBJ databases">
        <authorList>
            <person name="Evans L.H."/>
            <person name="Alamgir A."/>
            <person name="Owens N."/>
            <person name="Weber N.D."/>
            <person name="Virtaneva K."/>
            <person name="Barbian K."/>
            <person name="Babar A."/>
            <person name="Rosenke K."/>
        </authorList>
    </citation>
    <scope>NUCLEOTIDE SEQUENCE</scope>
    <source>
        <strain evidence="5">86-1</strain>
    </source>
</reference>
<dbReference type="AlphaFoldDB" id="A0A212JUV6"/>
<organism evidence="5">
    <name type="scientific">uncultured Dysgonomonas sp</name>
    <dbReference type="NCBI Taxonomy" id="206096"/>
    <lineage>
        <taxon>Bacteria</taxon>
        <taxon>Pseudomonadati</taxon>
        <taxon>Bacteroidota</taxon>
        <taxon>Bacteroidia</taxon>
        <taxon>Bacteroidales</taxon>
        <taxon>Dysgonomonadaceae</taxon>
        <taxon>Dysgonomonas</taxon>
        <taxon>environmental samples</taxon>
    </lineage>
</organism>
<comment type="similarity">
    <text evidence="2">Belongs to the TonB-dependent receptor family.</text>
</comment>
<dbReference type="PANTHER" id="PTHR30069:SF29">
    <property type="entry name" value="HEMOGLOBIN AND HEMOGLOBIN-HAPTOGLOBIN-BINDING PROTEIN 1-RELATED"/>
    <property type="match status" value="1"/>
</dbReference>
<evidence type="ECO:0000256" key="1">
    <source>
        <dbReference type="ARBA" id="ARBA00022729"/>
    </source>
</evidence>
<dbReference type="FunFam" id="2.170.130.10:FF:000003">
    <property type="entry name" value="SusC/RagA family TonB-linked outer membrane protein"/>
    <property type="match status" value="1"/>
</dbReference>
<dbReference type="GO" id="GO:0044718">
    <property type="term" value="P:siderophore transmembrane transport"/>
    <property type="evidence" value="ECO:0007669"/>
    <property type="project" value="TreeGrafter"/>
</dbReference>
<keyword evidence="1" id="KW-0732">Signal</keyword>
<keyword evidence="2 3" id="KW-0472">Membrane</keyword>
<dbReference type="PANTHER" id="PTHR30069">
    <property type="entry name" value="TONB-DEPENDENT OUTER MEMBRANE RECEPTOR"/>
    <property type="match status" value="1"/>
</dbReference>
<dbReference type="InterPro" id="IPR023996">
    <property type="entry name" value="TonB-dep_OMP_SusC/RagA"/>
</dbReference>
<keyword evidence="2 3" id="KW-0812">Transmembrane</keyword>
<dbReference type="SUPFAM" id="SSF49464">
    <property type="entry name" value="Carboxypeptidase regulatory domain-like"/>
    <property type="match status" value="1"/>
</dbReference>
<evidence type="ECO:0000313" key="5">
    <source>
        <dbReference type="EMBL" id="SBW03055.1"/>
    </source>
</evidence>
<feature type="transmembrane region" description="Helical" evidence="3">
    <location>
        <begin position="21"/>
        <end position="38"/>
    </location>
</feature>
<keyword evidence="2" id="KW-0813">Transport</keyword>
<dbReference type="NCBIfam" id="TIGR04057">
    <property type="entry name" value="SusC_RagA_signa"/>
    <property type="match status" value="1"/>
</dbReference>
<sequence>MKQSNVFDRITQLNCDRIVKIMKITLFLFFTCVFSLYANDSYSQQVKLSVDLKNVTLARLFSEIENKSDYVFLIVDNVRPELSEKISVNLENGNIFEILEIAMKDRQLSYTVIGRQITVYRKKEEKTKSAASEEEQQSKTKVVGRVTNKQKEPLIGVTIKENNTQNGTFTDEDGRFVIYAGKPDTELVFSYIGFKTRRISIEGKTEIILSLEEDISSLDDVVVTVAYGTQTKVSITGAISTVTSEDLTKSSVTSFGNALQGRITGLSSTQSGGGMPGLDDAEIYLRGAATVNGSSPLILVDGVPRDLRTLDVTEVESVSVLKDASATAVFGVRGANGVIIVTTKRGVAGKAQLSVSASQVYTSFTRKPARISNLEYIDMRNEALTNDGQPAAFSPEIRAKFENPLFGLDSNDPDYAQQAAYRNYLYPNHYYYGEYFKDTAPETRINANAQGGTDNVLYFINIGYLKQGGHFNTEPKSKLGYDPSLKLDRWSFRANMDYKMSSWLKARFNIGTYIEKQNSPNFYPYPNTETLLRGMMQETFRLNPTMMGPTTISGVNPDVPGDAVIHPSVGDRSGFADINRKGYYVYTRTNLNTSFELEMDLSEIITKGLVAKGMVSFDSYPTNSLLGQVDEIQYTAVADYENDRIMFSKKDSYERAMALSRWKSTRYQINAQASINYNRRFGDHSVGGLFNVQRDYWESEGAEIPYNVLGFAARATYNYKSRYFAEFNIGYNGSEQFAPSNRYGTFPAFSAGWVVTNESFLSDEKYLTYLKFRGSYGRVGNDKLGGSRFLYQDNIILGGRETNIEGLGLGQKVNMVLLGNSKLQWEVADKFNIGMDFQLFKDLNGSFDYFHEKRDKILITRGTVPIFQGLPLGVLPKVNMGVIKNKGLELELTYNKQITPDFRIRLQGNIATNKNTITFIDEAGLGEAYAYKYRQTGYPIGQSWGLKVDWDSPGKGFWTSQDEIDNSGLSYNVGASPRPGDLKYIDMNGDNNIDDKDYAPIGDSSIPGLTYGLGINLSYKGFDLSVFFSGIGKYSTIWDGLGIYEYDGEGSYYTYHKNAWTQERFNNGEKITYPTLSTTPNANHVPNEFFLQNRSFIRLKNLEFGYTLPKGSLKKVGINNLRIYVTGQNLFLWDKLNLEHQDPEKTNPTRYPITKLMGFGLNVTF</sequence>
<evidence type="ECO:0000256" key="2">
    <source>
        <dbReference type="PROSITE-ProRule" id="PRU01360"/>
    </source>
</evidence>
<dbReference type="NCBIfam" id="TIGR04056">
    <property type="entry name" value="OMP_RagA_SusC"/>
    <property type="match status" value="1"/>
</dbReference>
<dbReference type="InterPro" id="IPR023997">
    <property type="entry name" value="TonB-dep_OMP_SusC/RagA_CS"/>
</dbReference>
<protein>
    <submittedName>
        <fullName evidence="5">TonB-linked outer membrane protein SusC/RagA family</fullName>
    </submittedName>
</protein>
<proteinExistence type="inferred from homology"/>
<feature type="domain" description="TonB-dependent receptor plug" evidence="4">
    <location>
        <begin position="232"/>
        <end position="338"/>
    </location>
</feature>
<dbReference type="InterPro" id="IPR012910">
    <property type="entry name" value="Plug_dom"/>
</dbReference>
<dbReference type="InterPro" id="IPR039426">
    <property type="entry name" value="TonB-dep_rcpt-like"/>
</dbReference>
<dbReference type="Gene3D" id="2.60.40.1120">
    <property type="entry name" value="Carboxypeptidase-like, regulatory domain"/>
    <property type="match status" value="1"/>
</dbReference>
<dbReference type="Pfam" id="PF13715">
    <property type="entry name" value="CarbopepD_reg_2"/>
    <property type="match status" value="1"/>
</dbReference>
<dbReference type="InterPro" id="IPR037066">
    <property type="entry name" value="Plug_dom_sf"/>
</dbReference>
<dbReference type="PROSITE" id="PS52016">
    <property type="entry name" value="TONB_DEPENDENT_REC_3"/>
    <property type="match status" value="1"/>
</dbReference>
<dbReference type="Pfam" id="PF07715">
    <property type="entry name" value="Plug"/>
    <property type="match status" value="1"/>
</dbReference>
<dbReference type="GO" id="GO:0015344">
    <property type="term" value="F:siderophore uptake transmembrane transporter activity"/>
    <property type="evidence" value="ECO:0007669"/>
    <property type="project" value="TreeGrafter"/>
</dbReference>
<dbReference type="InterPro" id="IPR008969">
    <property type="entry name" value="CarboxyPept-like_regulatory"/>
</dbReference>
<keyword evidence="2" id="KW-1134">Transmembrane beta strand</keyword>
<accession>A0A212JUV6</accession>
<dbReference type="SUPFAM" id="SSF56935">
    <property type="entry name" value="Porins"/>
    <property type="match status" value="1"/>
</dbReference>
<keyword evidence="3" id="KW-1133">Transmembrane helix</keyword>
<dbReference type="GO" id="GO:0009279">
    <property type="term" value="C:cell outer membrane"/>
    <property type="evidence" value="ECO:0007669"/>
    <property type="project" value="UniProtKB-SubCell"/>
</dbReference>
<dbReference type="EMBL" id="FLUM01000003">
    <property type="protein sequence ID" value="SBW03055.1"/>
    <property type="molecule type" value="Genomic_DNA"/>
</dbReference>
<gene>
    <name evidence="5" type="ORF">KL86DYS1_30474</name>
</gene>
<evidence type="ECO:0000259" key="4">
    <source>
        <dbReference type="Pfam" id="PF07715"/>
    </source>
</evidence>
<name>A0A212JUV6_9BACT</name>
<keyword evidence="2" id="KW-0998">Cell outer membrane</keyword>
<dbReference type="Gene3D" id="2.170.130.10">
    <property type="entry name" value="TonB-dependent receptor, plug domain"/>
    <property type="match status" value="1"/>
</dbReference>
<comment type="subcellular location">
    <subcellularLocation>
        <location evidence="2">Cell outer membrane</location>
        <topology evidence="2">Multi-pass membrane protein</topology>
    </subcellularLocation>
</comment>
<evidence type="ECO:0000256" key="3">
    <source>
        <dbReference type="SAM" id="Phobius"/>
    </source>
</evidence>